<dbReference type="EMBL" id="JBHSDU010000015">
    <property type="protein sequence ID" value="MFC4314362.1"/>
    <property type="molecule type" value="Genomic_DNA"/>
</dbReference>
<name>A0ABV8T3J7_9GAMM</name>
<evidence type="ECO:0000313" key="6">
    <source>
        <dbReference type="EMBL" id="MFC4314362.1"/>
    </source>
</evidence>
<comment type="caution">
    <text evidence="6">The sequence shown here is derived from an EMBL/GenBank/DDBJ whole genome shotgun (WGS) entry which is preliminary data.</text>
</comment>
<dbReference type="PANTHER" id="PTHR34218:SF3">
    <property type="entry name" value="ACYL-HOMOSERINE LACTONE ACYLASE PVDQ"/>
    <property type="match status" value="1"/>
</dbReference>
<dbReference type="Gene3D" id="2.30.120.10">
    <property type="match status" value="1"/>
</dbReference>
<gene>
    <name evidence="6" type="ORF">ACFPN2_35180</name>
</gene>
<evidence type="ECO:0000256" key="5">
    <source>
        <dbReference type="SAM" id="SignalP"/>
    </source>
</evidence>
<dbReference type="Pfam" id="PF01804">
    <property type="entry name" value="Penicil_amidase"/>
    <property type="match status" value="1"/>
</dbReference>
<dbReference type="Proteomes" id="UP001595904">
    <property type="component" value="Unassembled WGS sequence"/>
</dbReference>
<dbReference type="InterPro" id="IPR043146">
    <property type="entry name" value="Penicillin_amidase_N_B-knob"/>
</dbReference>
<organism evidence="6 7">
    <name type="scientific">Steroidobacter flavus</name>
    <dbReference type="NCBI Taxonomy" id="1842136"/>
    <lineage>
        <taxon>Bacteria</taxon>
        <taxon>Pseudomonadati</taxon>
        <taxon>Pseudomonadota</taxon>
        <taxon>Gammaproteobacteria</taxon>
        <taxon>Steroidobacterales</taxon>
        <taxon>Steroidobacteraceae</taxon>
        <taxon>Steroidobacter</taxon>
    </lineage>
</organism>
<accession>A0ABV8T3J7</accession>
<evidence type="ECO:0000313" key="7">
    <source>
        <dbReference type="Proteomes" id="UP001595904"/>
    </source>
</evidence>
<dbReference type="Gene3D" id="3.60.20.10">
    <property type="entry name" value="Glutamine Phosphoribosylpyrophosphate, subunit 1, domain 1"/>
    <property type="match status" value="1"/>
</dbReference>
<dbReference type="InterPro" id="IPR014395">
    <property type="entry name" value="Pen/GL7ACA/AHL_acylase"/>
</dbReference>
<reference evidence="7" key="1">
    <citation type="journal article" date="2019" name="Int. J. Syst. Evol. Microbiol.">
        <title>The Global Catalogue of Microorganisms (GCM) 10K type strain sequencing project: providing services to taxonomists for standard genome sequencing and annotation.</title>
        <authorList>
            <consortium name="The Broad Institute Genomics Platform"/>
            <consortium name="The Broad Institute Genome Sequencing Center for Infectious Disease"/>
            <person name="Wu L."/>
            <person name="Ma J."/>
        </authorList>
    </citation>
    <scope>NUCLEOTIDE SEQUENCE [LARGE SCALE GENOMIC DNA]</scope>
    <source>
        <strain evidence="7">CGMCC 1.10759</strain>
    </source>
</reference>
<keyword evidence="7" id="KW-1185">Reference proteome</keyword>
<evidence type="ECO:0000256" key="3">
    <source>
        <dbReference type="ARBA" id="ARBA00022801"/>
    </source>
</evidence>
<dbReference type="RefSeq" id="WP_380605475.1">
    <property type="nucleotide sequence ID" value="NZ_JBHSDU010000015.1"/>
</dbReference>
<comment type="similarity">
    <text evidence="1">Belongs to the peptidase S45 family.</text>
</comment>
<evidence type="ECO:0000256" key="2">
    <source>
        <dbReference type="ARBA" id="ARBA00022729"/>
    </source>
</evidence>
<protein>
    <submittedName>
        <fullName evidence="6">Penicillin acylase family protein</fullName>
    </submittedName>
</protein>
<dbReference type="Gene3D" id="1.10.1400.10">
    <property type="match status" value="1"/>
</dbReference>
<feature type="chain" id="PRO_5046989013" evidence="5">
    <location>
        <begin position="20"/>
        <end position="724"/>
    </location>
</feature>
<dbReference type="SUPFAM" id="SSF56235">
    <property type="entry name" value="N-terminal nucleophile aminohydrolases (Ntn hydrolases)"/>
    <property type="match status" value="1"/>
</dbReference>
<keyword evidence="3" id="KW-0378">Hydrolase</keyword>
<dbReference type="InterPro" id="IPR002692">
    <property type="entry name" value="S45"/>
</dbReference>
<dbReference type="InterPro" id="IPR023343">
    <property type="entry name" value="Penicillin_amidase_dom1"/>
</dbReference>
<feature type="signal peptide" evidence="5">
    <location>
        <begin position="1"/>
        <end position="19"/>
    </location>
</feature>
<keyword evidence="2 5" id="KW-0732">Signal</keyword>
<proteinExistence type="inferred from homology"/>
<dbReference type="Gene3D" id="1.10.439.10">
    <property type="entry name" value="Penicillin Amidohydrolase, domain 1"/>
    <property type="match status" value="1"/>
</dbReference>
<sequence length="724" mass="81782">MKTVLSLLLVIFVTQTSVASTPADNARWEEHAKRTTIVRDNWGIAHVRGKTDADAVFGMIYAQAEDDFNRVETNYLNSMGRLAEAEGEGAIYKDLRMKLFIDPADMQARYAASPKWLQVLMTAWADGLNYYLHTHKDVKPRVISHFEPWMALSFSEGSIGGDIERVSLSQLETFYGKRRVAMLADENPAVFREPSGSNGFAIAPAITADRHAMLLINPHTSFFFRSELQMTSDEGLNAYGAATWGQFFIYQGFNDRLGWMHTSSGVDVVDEFLETVDGQGGSMRYKYGTEWRPLKAVKIDVPYRTGEGKLATRSFTVYKTHRGPIVRELDGKWVSIALMHRPSEALQQSFLRTKARDYQSYLKVTELQANSSNNTIYADVDGNIAYLHPQFVPKRDDRFDYTKPVDGSDPATDWKGLHKLNELPYVFNPGNGWIMNTNNWPYSAAAEFSPKREKFPRYMDSVGENPRGLHAIRVLENKKDFTLSSLLSAAYDPYLTAFSRLIPTLVQAYDGLPVDQALRGQLKEQIDLLRQWDYRWSADSAATSLAVFWGETLWKDVWDKSREAGVSIYDYMAERATPEQKLQALLTASNRLAGDFGNWRTPWGQINRFQRLTGDIVQPFNDAAPSIAVPFTSAQWGSLASFGAKPYPGTKRYYGTSGNSFVAVVEFGEKVRARAISAGGENGDPKSPHFYDQADRYSRGDLRDVYFYPSDLEPHAKRTYHPGK</sequence>
<dbReference type="PANTHER" id="PTHR34218">
    <property type="entry name" value="PEPTIDASE S45 PENICILLIN AMIDASE"/>
    <property type="match status" value="1"/>
</dbReference>
<evidence type="ECO:0000256" key="4">
    <source>
        <dbReference type="ARBA" id="ARBA00023145"/>
    </source>
</evidence>
<evidence type="ECO:0000256" key="1">
    <source>
        <dbReference type="ARBA" id="ARBA00006586"/>
    </source>
</evidence>
<dbReference type="InterPro" id="IPR029055">
    <property type="entry name" value="Ntn_hydrolases_N"/>
</dbReference>
<keyword evidence="4" id="KW-0865">Zymogen</keyword>
<dbReference type="PIRSF" id="PIRSF001227">
    <property type="entry name" value="Pen_acylase"/>
    <property type="match status" value="1"/>
</dbReference>
<dbReference type="InterPro" id="IPR043147">
    <property type="entry name" value="Penicillin_amidase_A-knob"/>
</dbReference>